<dbReference type="CDD" id="cd01959">
    <property type="entry name" value="nsLTP2"/>
    <property type="match status" value="1"/>
</dbReference>
<dbReference type="GO" id="GO:0006869">
    <property type="term" value="P:lipid transport"/>
    <property type="evidence" value="ECO:0007669"/>
    <property type="project" value="InterPro"/>
</dbReference>
<dbReference type="InParanoid" id="A0A251RPX3"/>
<name>A0A251RPX3_HELAN</name>
<feature type="chain" id="PRO_5041121974" evidence="3">
    <location>
        <begin position="26"/>
        <end position="94"/>
    </location>
</feature>
<gene>
    <name evidence="6" type="ORF">HannXRQ_Chr17g0552001</name>
    <name evidence="5" type="ORF">HanXRQr2_Chr17g0806891</name>
</gene>
<accession>A0A251RPX3</accession>
<dbReference type="AlphaFoldDB" id="A0A251RPX3"/>
<dbReference type="GO" id="GO:0008289">
    <property type="term" value="F:lipid binding"/>
    <property type="evidence" value="ECO:0007669"/>
    <property type="project" value="UniProtKB-KW"/>
</dbReference>
<dbReference type="OMA" id="QICMAAT"/>
<evidence type="ECO:0000259" key="4">
    <source>
        <dbReference type="SMART" id="SM00499"/>
    </source>
</evidence>
<proteinExistence type="predicted"/>
<dbReference type="OrthoDB" id="665742at2759"/>
<keyword evidence="7" id="KW-1185">Reference proteome</keyword>
<evidence type="ECO:0000256" key="3">
    <source>
        <dbReference type="SAM" id="SignalP"/>
    </source>
</evidence>
<evidence type="ECO:0000313" key="7">
    <source>
        <dbReference type="Proteomes" id="UP000215914"/>
    </source>
</evidence>
<evidence type="ECO:0000313" key="6">
    <source>
        <dbReference type="EMBL" id="OTF86553.1"/>
    </source>
</evidence>
<dbReference type="Gene3D" id="1.10.110.10">
    <property type="entry name" value="Plant lipid-transfer and hydrophobic proteins"/>
    <property type="match status" value="1"/>
</dbReference>
<dbReference type="Proteomes" id="UP000215914">
    <property type="component" value="Chromosome 17"/>
</dbReference>
<dbReference type="EMBL" id="CM007906">
    <property type="protein sequence ID" value="OTF86553.1"/>
    <property type="molecule type" value="Genomic_DNA"/>
</dbReference>
<evidence type="ECO:0000313" key="5">
    <source>
        <dbReference type="EMBL" id="KAF5755797.1"/>
    </source>
</evidence>
<dbReference type="PANTHER" id="PTHR33214:SF69">
    <property type="entry name" value="BIFUNCTIONAL INHIBITOR_LIPID-TRANSFER PROTEIN_SEED STORAGE 2S ALBUMIN SUPERFAMILY PROTEIN"/>
    <property type="match status" value="1"/>
</dbReference>
<evidence type="ECO:0000256" key="1">
    <source>
        <dbReference type="ARBA" id="ARBA00022448"/>
    </source>
</evidence>
<reference evidence="5 7" key="1">
    <citation type="journal article" date="2017" name="Nature">
        <title>The sunflower genome provides insights into oil metabolism, flowering and Asterid evolution.</title>
        <authorList>
            <person name="Badouin H."/>
            <person name="Gouzy J."/>
            <person name="Grassa C.J."/>
            <person name="Murat F."/>
            <person name="Staton S.E."/>
            <person name="Cottret L."/>
            <person name="Lelandais-Briere C."/>
            <person name="Owens G.L."/>
            <person name="Carrere S."/>
            <person name="Mayjonade B."/>
            <person name="Legrand L."/>
            <person name="Gill N."/>
            <person name="Kane N.C."/>
            <person name="Bowers J.E."/>
            <person name="Hubner S."/>
            <person name="Bellec A."/>
            <person name="Berard A."/>
            <person name="Berges H."/>
            <person name="Blanchet N."/>
            <person name="Boniface M.C."/>
            <person name="Brunel D."/>
            <person name="Catrice O."/>
            <person name="Chaidir N."/>
            <person name="Claudel C."/>
            <person name="Donnadieu C."/>
            <person name="Faraut T."/>
            <person name="Fievet G."/>
            <person name="Helmstetter N."/>
            <person name="King M."/>
            <person name="Knapp S.J."/>
            <person name="Lai Z."/>
            <person name="Le Paslier M.C."/>
            <person name="Lippi Y."/>
            <person name="Lorenzon L."/>
            <person name="Mandel J.R."/>
            <person name="Marage G."/>
            <person name="Marchand G."/>
            <person name="Marquand E."/>
            <person name="Bret-Mestries E."/>
            <person name="Morien E."/>
            <person name="Nambeesan S."/>
            <person name="Nguyen T."/>
            <person name="Pegot-Espagnet P."/>
            <person name="Pouilly N."/>
            <person name="Raftis F."/>
            <person name="Sallet E."/>
            <person name="Schiex T."/>
            <person name="Thomas J."/>
            <person name="Vandecasteele C."/>
            <person name="Vares D."/>
            <person name="Vear F."/>
            <person name="Vautrin S."/>
            <person name="Crespi M."/>
            <person name="Mangin B."/>
            <person name="Burke J.M."/>
            <person name="Salse J."/>
            <person name="Munos S."/>
            <person name="Vincourt P."/>
            <person name="Rieseberg L.H."/>
            <person name="Langlade N.B."/>
        </authorList>
    </citation>
    <scope>NUCLEOTIDE SEQUENCE [LARGE SCALE GENOMIC DNA]</scope>
    <source>
        <strain evidence="7">cv. SF193</strain>
        <tissue evidence="5">Leaves</tissue>
    </source>
</reference>
<keyword evidence="1" id="KW-0813">Transport</keyword>
<dbReference type="Gramene" id="mRNA:HanXRQr2_Chr17g0806891">
    <property type="protein sequence ID" value="CDS:HanXRQr2_Chr17g0806891.1"/>
    <property type="gene ID" value="HanXRQr2_Chr17g0806891"/>
</dbReference>
<dbReference type="Pfam" id="PF14368">
    <property type="entry name" value="LTP_2"/>
    <property type="match status" value="1"/>
</dbReference>
<reference evidence="5" key="3">
    <citation type="submission" date="2020-06" db="EMBL/GenBank/DDBJ databases">
        <title>Helianthus annuus Genome sequencing and assembly Release 2.</title>
        <authorList>
            <person name="Gouzy J."/>
            <person name="Langlade N."/>
            <person name="Munos S."/>
        </authorList>
    </citation>
    <scope>NUCLEOTIDE SEQUENCE</scope>
    <source>
        <tissue evidence="5">Leaves</tissue>
    </source>
</reference>
<feature type="domain" description="Bifunctional inhibitor/plant lipid transfer protein/seed storage helical" evidence="4">
    <location>
        <begin position="29"/>
        <end position="94"/>
    </location>
</feature>
<reference evidence="6" key="2">
    <citation type="submission" date="2017-02" db="EMBL/GenBank/DDBJ databases">
        <title>Sunflower complete genome.</title>
        <authorList>
            <person name="Langlade N."/>
            <person name="Munos S."/>
        </authorList>
    </citation>
    <scope>NUCLEOTIDE SEQUENCE [LARGE SCALE GENOMIC DNA]</scope>
    <source>
        <tissue evidence="6">Leaves</tissue>
    </source>
</reference>
<protein>
    <submittedName>
        <fullName evidence="5">Bifunctional inhibitor/plant lipid transfer protein/seed storage helical</fullName>
    </submittedName>
</protein>
<dbReference type="SMART" id="SM00499">
    <property type="entry name" value="AAI"/>
    <property type="match status" value="1"/>
</dbReference>
<evidence type="ECO:0000256" key="2">
    <source>
        <dbReference type="ARBA" id="ARBA00023121"/>
    </source>
</evidence>
<dbReference type="SUPFAM" id="SSF47699">
    <property type="entry name" value="Bifunctional inhibitor/lipid-transfer protein/seed storage 2S albumin"/>
    <property type="match status" value="1"/>
</dbReference>
<dbReference type="InterPro" id="IPR033872">
    <property type="entry name" value="nsLTP2"/>
</dbReference>
<dbReference type="EMBL" id="MNCJ02000332">
    <property type="protein sequence ID" value="KAF5755797.1"/>
    <property type="molecule type" value="Genomic_DNA"/>
</dbReference>
<dbReference type="InterPro" id="IPR036312">
    <property type="entry name" value="Bifun_inhib/LTP/seed_sf"/>
</dbReference>
<sequence length="94" mass="10027">MKLVGLVLCIVLVVVGFNGRWSAEAATNCNPIQLSPCATAILSSTAPSEACCGKIKEQRPCLCNYIKNPRLQKFINTPNARKVAATCGTPFPTC</sequence>
<keyword evidence="2" id="KW-0446">Lipid-binding</keyword>
<dbReference type="PANTHER" id="PTHR33214">
    <property type="entry name" value="BIFUNCTIONAL INHIBITOR/LIPID-TRANSFER PROTEIN/SEED STORAGE 2S ALBUMIN SUPERFAMILY PROTEIN"/>
    <property type="match status" value="1"/>
</dbReference>
<dbReference type="InterPro" id="IPR016140">
    <property type="entry name" value="Bifunc_inhib/LTP/seed_store"/>
</dbReference>
<organism evidence="6 7">
    <name type="scientific">Helianthus annuus</name>
    <name type="common">Common sunflower</name>
    <dbReference type="NCBI Taxonomy" id="4232"/>
    <lineage>
        <taxon>Eukaryota</taxon>
        <taxon>Viridiplantae</taxon>
        <taxon>Streptophyta</taxon>
        <taxon>Embryophyta</taxon>
        <taxon>Tracheophyta</taxon>
        <taxon>Spermatophyta</taxon>
        <taxon>Magnoliopsida</taxon>
        <taxon>eudicotyledons</taxon>
        <taxon>Gunneridae</taxon>
        <taxon>Pentapetalae</taxon>
        <taxon>asterids</taxon>
        <taxon>campanulids</taxon>
        <taxon>Asterales</taxon>
        <taxon>Asteraceae</taxon>
        <taxon>Asteroideae</taxon>
        <taxon>Heliantheae alliance</taxon>
        <taxon>Heliantheae</taxon>
        <taxon>Helianthus</taxon>
    </lineage>
</organism>
<keyword evidence="3" id="KW-0732">Signal</keyword>
<feature type="signal peptide" evidence="3">
    <location>
        <begin position="1"/>
        <end position="25"/>
    </location>
</feature>